<gene>
    <name evidence="2" type="ORF">TRAPUB_9436</name>
</gene>
<dbReference type="OrthoDB" id="1393670at2759"/>
<dbReference type="InterPro" id="IPR029058">
    <property type="entry name" value="AB_hydrolase_fold"/>
</dbReference>
<keyword evidence="3" id="KW-1185">Reference proteome</keyword>
<proteinExistence type="predicted"/>
<accession>A0A1M2W2L5</accession>
<dbReference type="PANTHER" id="PTHR17630">
    <property type="entry name" value="DIENELACTONE HYDROLASE"/>
    <property type="match status" value="1"/>
</dbReference>
<sequence length="293" mass="32119">MSAPLTGPLGPCCTRSGTVPHSGAARGTTEQIAGLTTYVARPAAPHAGGLRVIMYFADVFGPLYLNGQLAMDYWAEHGYLVLGVDYFEGDSAAHHKGEEGWDVDEWVIPFRTSAARITPPWIAAVKKRYGACRLSASLAKGDFSLSLSEIRGTGHEVLHCWWVDTLLGSGRIEKTARTGYCFGAPFVMDLLATDWVTAGAFAHPAFLDEGHFERIERPLLMSSPEDDFTFPHAARRRAEDILVARKATYFIQIFGGATHGFATRPDPAVRGDRWAKEESARAVVRWFDHHAGV</sequence>
<evidence type="ECO:0000259" key="1">
    <source>
        <dbReference type="Pfam" id="PF01738"/>
    </source>
</evidence>
<comment type="caution">
    <text evidence="2">The sequence shown here is derived from an EMBL/GenBank/DDBJ whole genome shotgun (WGS) entry which is preliminary data.</text>
</comment>
<organism evidence="2 3">
    <name type="scientific">Trametes pubescens</name>
    <name type="common">White-rot fungus</name>
    <dbReference type="NCBI Taxonomy" id="154538"/>
    <lineage>
        <taxon>Eukaryota</taxon>
        <taxon>Fungi</taxon>
        <taxon>Dikarya</taxon>
        <taxon>Basidiomycota</taxon>
        <taxon>Agaricomycotina</taxon>
        <taxon>Agaricomycetes</taxon>
        <taxon>Polyporales</taxon>
        <taxon>Polyporaceae</taxon>
        <taxon>Trametes</taxon>
    </lineage>
</organism>
<protein>
    <submittedName>
        <fullName evidence="2">Protein AIM2</fullName>
    </submittedName>
</protein>
<dbReference type="OMA" id="WVIPFRT"/>
<feature type="domain" description="Dienelactone hydrolase" evidence="1">
    <location>
        <begin position="173"/>
        <end position="290"/>
    </location>
</feature>
<dbReference type="EMBL" id="MNAD01000343">
    <property type="protein sequence ID" value="OJT14002.1"/>
    <property type="molecule type" value="Genomic_DNA"/>
</dbReference>
<dbReference type="AlphaFoldDB" id="A0A1M2W2L5"/>
<name>A0A1M2W2L5_TRAPU</name>
<dbReference type="SUPFAM" id="SSF53474">
    <property type="entry name" value="alpha/beta-Hydrolases"/>
    <property type="match status" value="1"/>
</dbReference>
<evidence type="ECO:0000313" key="2">
    <source>
        <dbReference type="EMBL" id="OJT14002.1"/>
    </source>
</evidence>
<evidence type="ECO:0000313" key="3">
    <source>
        <dbReference type="Proteomes" id="UP000184267"/>
    </source>
</evidence>
<dbReference type="GO" id="GO:0016787">
    <property type="term" value="F:hydrolase activity"/>
    <property type="evidence" value="ECO:0007669"/>
    <property type="project" value="InterPro"/>
</dbReference>
<dbReference type="PANTHER" id="PTHR17630:SF44">
    <property type="entry name" value="PROTEIN AIM2"/>
    <property type="match status" value="1"/>
</dbReference>
<dbReference type="STRING" id="154538.A0A1M2W2L5"/>
<dbReference type="Pfam" id="PF01738">
    <property type="entry name" value="DLH"/>
    <property type="match status" value="1"/>
</dbReference>
<dbReference type="InterPro" id="IPR002925">
    <property type="entry name" value="Dienelactn_hydro"/>
</dbReference>
<dbReference type="Gene3D" id="3.40.50.1820">
    <property type="entry name" value="alpha/beta hydrolase"/>
    <property type="match status" value="1"/>
</dbReference>
<reference evidence="2 3" key="1">
    <citation type="submission" date="2016-10" db="EMBL/GenBank/DDBJ databases">
        <title>Genome sequence of the basidiomycete white-rot fungus Trametes pubescens.</title>
        <authorList>
            <person name="Makela M.R."/>
            <person name="Granchi Z."/>
            <person name="Peng M."/>
            <person name="De Vries R.P."/>
            <person name="Grigoriev I."/>
            <person name="Riley R."/>
            <person name="Hilden K."/>
        </authorList>
    </citation>
    <scope>NUCLEOTIDE SEQUENCE [LARGE SCALE GENOMIC DNA]</scope>
    <source>
        <strain evidence="2 3">FBCC735</strain>
    </source>
</reference>
<dbReference type="Proteomes" id="UP000184267">
    <property type="component" value="Unassembled WGS sequence"/>
</dbReference>